<dbReference type="EMBL" id="WEZT01000005">
    <property type="protein sequence ID" value="MYV05273.1"/>
    <property type="molecule type" value="Genomic_DNA"/>
</dbReference>
<dbReference type="SUPFAM" id="SSF69360">
    <property type="entry name" value="Cell wall binding repeat"/>
    <property type="match status" value="1"/>
</dbReference>
<evidence type="ECO:0000313" key="3">
    <source>
        <dbReference type="EMBL" id="MYV05273.1"/>
    </source>
</evidence>
<evidence type="ECO:0000313" key="4">
    <source>
        <dbReference type="Proteomes" id="UP000480570"/>
    </source>
</evidence>
<dbReference type="InterPro" id="IPR018337">
    <property type="entry name" value="Cell_wall/Cho-bd_repeat"/>
</dbReference>
<reference evidence="3 4" key="1">
    <citation type="journal article" date="2019" name="Appl. Environ. Microbiol.">
        <title>Genetic determinants of hydroxycinnamic acid metabolism in heterofermentative lactobacilli.</title>
        <authorList>
            <person name="Gaur G."/>
            <person name="Oh J.H."/>
            <person name="Filannino P."/>
            <person name="Gobbetti M."/>
            <person name="van Pijkeren J.P."/>
            <person name="Ganzle M.G."/>
        </authorList>
    </citation>
    <scope>NUCLEOTIDE SEQUENCE [LARGE SCALE GENOMIC DNA]</scope>
    <source>
        <strain evidence="3 4">FUA3583</strain>
    </source>
</reference>
<name>A0A7C9JEX9_9LACO</name>
<feature type="repeat" description="Cell wall-binding" evidence="2">
    <location>
        <begin position="330"/>
        <end position="349"/>
    </location>
</feature>
<evidence type="ECO:0008006" key="5">
    <source>
        <dbReference type="Google" id="ProtNLM"/>
    </source>
</evidence>
<gene>
    <name evidence="3" type="ORF">GB992_05190</name>
</gene>
<feature type="repeat" description="Cell wall-binding" evidence="2">
    <location>
        <begin position="310"/>
        <end position="329"/>
    </location>
</feature>
<keyword evidence="1" id="KW-0677">Repeat</keyword>
<comment type="caution">
    <text evidence="3">The sequence shown here is derived from an EMBL/GenBank/DDBJ whole genome shotgun (WGS) entry which is preliminary data.</text>
</comment>
<dbReference type="Gene3D" id="2.10.270.10">
    <property type="entry name" value="Cholin Binding"/>
    <property type="match status" value="4"/>
</dbReference>
<dbReference type="Pfam" id="PF19127">
    <property type="entry name" value="Choline_bind_3"/>
    <property type="match status" value="3"/>
</dbReference>
<feature type="repeat" description="Cell wall-binding" evidence="2">
    <location>
        <begin position="370"/>
        <end position="389"/>
    </location>
</feature>
<proteinExistence type="predicted"/>
<organism evidence="3 4">
    <name type="scientific">Furfurilactobacillus rossiae</name>
    <dbReference type="NCBI Taxonomy" id="231049"/>
    <lineage>
        <taxon>Bacteria</taxon>
        <taxon>Bacillati</taxon>
        <taxon>Bacillota</taxon>
        <taxon>Bacilli</taxon>
        <taxon>Lactobacillales</taxon>
        <taxon>Lactobacillaceae</taxon>
        <taxon>Furfurilactobacillus</taxon>
    </lineage>
</organism>
<dbReference type="AlphaFoldDB" id="A0A7C9JEX9"/>
<feature type="repeat" description="Cell wall-binding" evidence="2">
    <location>
        <begin position="230"/>
        <end position="249"/>
    </location>
</feature>
<dbReference type="Proteomes" id="UP000480570">
    <property type="component" value="Unassembled WGS sequence"/>
</dbReference>
<feature type="repeat" description="Cell wall-binding" evidence="2">
    <location>
        <begin position="290"/>
        <end position="309"/>
    </location>
</feature>
<dbReference type="PROSITE" id="PS51170">
    <property type="entry name" value="CW"/>
    <property type="match status" value="8"/>
</dbReference>
<sequence>MNLTNLDGQNDTRRINGLSLSEYTVAEVNRQVQYDSSGAGISHINTSASKINGQYPTDAQEIGSAGYLMAASNIAQLTNVSDGLSNEQVARTLLFSLYDDSNNVGITTDKQNDFGHRKNLLNPYVDASSVAVTTNVNSIFLVQSLVISKISSQFTQTQINAINDYANYTSSLTSGPKSEWYYPSWLMAQSVEQIPSMTTVSEPKWPAEPATGWSNNNNQWKYVLQNGATAYGWQWINGAWYYFNGSGVMVTGWQWINGVWYYMYNNGVMATGWQWINGAWYYMYNNGVMATGWQWINGAWYYMYSNGVMATGWQWINGAWYYMYSNGVMATSWQWINGAWYYMYNNGVMATGWQRINGAWYYMYSNGVMATGWQRINNEWYYMNYSGLR</sequence>
<feature type="repeat" description="Cell wall-binding" evidence="2">
    <location>
        <begin position="270"/>
        <end position="289"/>
    </location>
</feature>
<dbReference type="Pfam" id="PF01473">
    <property type="entry name" value="Choline_bind_1"/>
    <property type="match status" value="1"/>
</dbReference>
<feature type="repeat" description="Cell wall-binding" evidence="2">
    <location>
        <begin position="350"/>
        <end position="369"/>
    </location>
</feature>
<protein>
    <recommendedName>
        <fullName evidence="5">N-acetylmuramoyl-L-alanine amidase family protein</fullName>
    </recommendedName>
</protein>
<evidence type="ECO:0000256" key="1">
    <source>
        <dbReference type="ARBA" id="ARBA00022737"/>
    </source>
</evidence>
<feature type="repeat" description="Cell wall-binding" evidence="2">
    <location>
        <begin position="250"/>
        <end position="269"/>
    </location>
</feature>
<accession>A0A7C9JEX9</accession>
<evidence type="ECO:0000256" key="2">
    <source>
        <dbReference type="PROSITE-ProRule" id="PRU00591"/>
    </source>
</evidence>